<name>A0A2S5BHD7_9BASI</name>
<keyword evidence="4" id="KW-1185">Reference proteome</keyword>
<feature type="signal peptide" evidence="2">
    <location>
        <begin position="1"/>
        <end position="19"/>
    </location>
</feature>
<dbReference type="STRING" id="741276.A0A2S5BHD7"/>
<dbReference type="Proteomes" id="UP000237144">
    <property type="component" value="Unassembled WGS sequence"/>
</dbReference>
<reference evidence="3 4" key="1">
    <citation type="journal article" date="2018" name="Front. Microbiol.">
        <title>Prospects for Fungal Bioremediation of Acidic Radioactive Waste Sites: Characterization and Genome Sequence of Rhodotorula taiwanensis MD1149.</title>
        <authorList>
            <person name="Tkavc R."/>
            <person name="Matrosova V.Y."/>
            <person name="Grichenko O.E."/>
            <person name="Gostincar C."/>
            <person name="Volpe R.P."/>
            <person name="Klimenkova P."/>
            <person name="Gaidamakova E.K."/>
            <person name="Zhou C.E."/>
            <person name="Stewart B.J."/>
            <person name="Lyman M.G."/>
            <person name="Malfatti S.A."/>
            <person name="Rubinfeld B."/>
            <person name="Courtot M."/>
            <person name="Singh J."/>
            <person name="Dalgard C.L."/>
            <person name="Hamilton T."/>
            <person name="Frey K.G."/>
            <person name="Gunde-Cimerman N."/>
            <person name="Dugan L."/>
            <person name="Daly M.J."/>
        </authorList>
    </citation>
    <scope>NUCLEOTIDE SEQUENCE [LARGE SCALE GENOMIC DNA]</scope>
    <source>
        <strain evidence="3 4">MD1149</strain>
    </source>
</reference>
<protein>
    <submittedName>
        <fullName evidence="3">Uncharacterized protein</fullName>
    </submittedName>
</protein>
<sequence>MRIVEYTLFFSVAVGWIVAAPAPLASPQQDAATAAVAAPATQALVATGPTAQAAVPTQASVPAQSDQSDAETSPMDDPSCITYDSAGLAPDGYSRAYFNGSGVDPQGYAADGFNSTDRNYDGLDRKGYLANGQYALGKDGFDAQGRNLQNLDRDGFRYDLQGYDRSHRDRFGLDASNLDKNGNGCTSTSTDSSSSNPEDAAKLGLPPLQDKFGALPFDTAAFLGTSIAAQLPAAGTGTPAA</sequence>
<feature type="chain" id="PRO_5015764222" evidence="2">
    <location>
        <begin position="20"/>
        <end position="241"/>
    </location>
</feature>
<evidence type="ECO:0000313" key="3">
    <source>
        <dbReference type="EMBL" id="POY76181.1"/>
    </source>
</evidence>
<feature type="compositionally biased region" description="Polar residues" evidence="1">
    <location>
        <begin position="55"/>
        <end position="71"/>
    </location>
</feature>
<evidence type="ECO:0000256" key="2">
    <source>
        <dbReference type="SAM" id="SignalP"/>
    </source>
</evidence>
<accession>A0A2S5BHD7</accession>
<dbReference type="AlphaFoldDB" id="A0A2S5BHD7"/>
<feature type="region of interest" description="Disordered" evidence="1">
    <location>
        <begin position="55"/>
        <end position="76"/>
    </location>
</feature>
<feature type="region of interest" description="Disordered" evidence="1">
    <location>
        <begin position="170"/>
        <end position="207"/>
    </location>
</feature>
<evidence type="ECO:0000313" key="4">
    <source>
        <dbReference type="Proteomes" id="UP000237144"/>
    </source>
</evidence>
<comment type="caution">
    <text evidence="3">The sequence shown here is derived from an EMBL/GenBank/DDBJ whole genome shotgun (WGS) entry which is preliminary data.</text>
</comment>
<feature type="compositionally biased region" description="Low complexity" evidence="1">
    <location>
        <begin position="186"/>
        <end position="195"/>
    </location>
</feature>
<dbReference type="EMBL" id="PJQD01000008">
    <property type="protein sequence ID" value="POY76181.1"/>
    <property type="molecule type" value="Genomic_DNA"/>
</dbReference>
<gene>
    <name evidence="3" type="ORF">BMF94_0904</name>
</gene>
<proteinExistence type="predicted"/>
<organism evidence="3 4">
    <name type="scientific">Rhodotorula taiwanensis</name>
    <dbReference type="NCBI Taxonomy" id="741276"/>
    <lineage>
        <taxon>Eukaryota</taxon>
        <taxon>Fungi</taxon>
        <taxon>Dikarya</taxon>
        <taxon>Basidiomycota</taxon>
        <taxon>Pucciniomycotina</taxon>
        <taxon>Microbotryomycetes</taxon>
        <taxon>Sporidiobolales</taxon>
        <taxon>Sporidiobolaceae</taxon>
        <taxon>Rhodotorula</taxon>
    </lineage>
</organism>
<evidence type="ECO:0000256" key="1">
    <source>
        <dbReference type="SAM" id="MobiDB-lite"/>
    </source>
</evidence>
<dbReference type="OrthoDB" id="2530422at2759"/>
<keyword evidence="2" id="KW-0732">Signal</keyword>